<gene>
    <name evidence="1" type="ORF">M9Y10_011871</name>
</gene>
<dbReference type="EMBL" id="JAPFFF010000018">
    <property type="protein sequence ID" value="KAK8860206.1"/>
    <property type="molecule type" value="Genomic_DNA"/>
</dbReference>
<keyword evidence="2" id="KW-1185">Reference proteome</keyword>
<reference evidence="1 2" key="1">
    <citation type="submission" date="2024-04" db="EMBL/GenBank/DDBJ databases">
        <title>Tritrichomonas musculus Genome.</title>
        <authorList>
            <person name="Alves-Ferreira E."/>
            <person name="Grigg M."/>
            <person name="Lorenzi H."/>
            <person name="Galac M."/>
        </authorList>
    </citation>
    <scope>NUCLEOTIDE SEQUENCE [LARGE SCALE GENOMIC DNA]</scope>
    <source>
        <strain evidence="1 2">EAF2021</strain>
    </source>
</reference>
<proteinExistence type="predicted"/>
<evidence type="ECO:0000313" key="2">
    <source>
        <dbReference type="Proteomes" id="UP001470230"/>
    </source>
</evidence>
<sequence>MFTILPLQLATNVFLAETAEDLDRFYGLDKISQTKSKNSQFAINYSLPPELSPRCASSIIELDLEHDEENGGALTLKTIPPSSQEIVIYDNSKEVKPLKPGQICIVSPNMGFPKAFYKPTDEDLATYREREIIEDNQNDLYSERQ</sequence>
<comment type="caution">
    <text evidence="1">The sequence shown here is derived from an EMBL/GenBank/DDBJ whole genome shotgun (WGS) entry which is preliminary data.</text>
</comment>
<name>A0ABR2IB73_9EUKA</name>
<protein>
    <submittedName>
        <fullName evidence="1">Uncharacterized protein</fullName>
    </submittedName>
</protein>
<dbReference type="Proteomes" id="UP001470230">
    <property type="component" value="Unassembled WGS sequence"/>
</dbReference>
<evidence type="ECO:0000313" key="1">
    <source>
        <dbReference type="EMBL" id="KAK8860206.1"/>
    </source>
</evidence>
<organism evidence="1 2">
    <name type="scientific">Tritrichomonas musculus</name>
    <dbReference type="NCBI Taxonomy" id="1915356"/>
    <lineage>
        <taxon>Eukaryota</taxon>
        <taxon>Metamonada</taxon>
        <taxon>Parabasalia</taxon>
        <taxon>Tritrichomonadida</taxon>
        <taxon>Tritrichomonadidae</taxon>
        <taxon>Tritrichomonas</taxon>
    </lineage>
</organism>
<accession>A0ABR2IB73</accession>